<sequence>MNIIERRVVAIVYPECLPLLDELGSAESNTQNEFPEVFVEVLADDEPDKVEESHTGPIIIVQPHESSLLEDFTPRIVGPPFSLAPCSLSQDQHMEQGHPPLLDEALQDKKEPHHYIYSGETNETVVSHVSEGNQVTNTGLSELSNQVALLANQIGQLTNQVGELGRIMMQRNNSEQFQMEQMTVNQNISATLSLLTTVIASGAFSTARVVSDSSTQTVSPIATTCKDPECQTSPTVE</sequence>
<dbReference type="EMBL" id="JAHFZB010000002">
    <property type="protein sequence ID" value="KAK6492847.1"/>
    <property type="molecule type" value="Genomic_DNA"/>
</dbReference>
<accession>A0ABR1A6Y5</accession>
<comment type="caution">
    <text evidence="1">The sequence shown here is derived from an EMBL/GenBank/DDBJ whole genome shotgun (WGS) entry which is preliminary data.</text>
</comment>
<keyword evidence="2" id="KW-1185">Reference proteome</keyword>
<reference evidence="1 2" key="1">
    <citation type="submission" date="2021-05" db="EMBL/GenBank/DDBJ databases">
        <authorList>
            <person name="Zahm M."/>
            <person name="Klopp C."/>
            <person name="Cabau C."/>
            <person name="Kuhl H."/>
            <person name="Suciu R."/>
            <person name="Ciorpac M."/>
            <person name="Holostenco D."/>
            <person name="Gessner J."/>
            <person name="Wuertz S."/>
            <person name="Hohne C."/>
            <person name="Stock M."/>
            <person name="Gislard M."/>
            <person name="Lluch J."/>
            <person name="Milhes M."/>
            <person name="Lampietro C."/>
            <person name="Lopez Roques C."/>
            <person name="Donnadieu C."/>
            <person name="Du K."/>
            <person name="Schartl M."/>
            <person name="Guiguen Y."/>
        </authorList>
    </citation>
    <scope>NUCLEOTIDE SEQUENCE [LARGE SCALE GENOMIC DNA]</scope>
    <source>
        <strain evidence="1">Hh-F2</strain>
        <tissue evidence="1">Blood</tissue>
    </source>
</reference>
<evidence type="ECO:0000313" key="1">
    <source>
        <dbReference type="EMBL" id="KAK6492847.1"/>
    </source>
</evidence>
<protein>
    <submittedName>
        <fullName evidence="1">Uncharacterized protein</fullName>
    </submittedName>
</protein>
<proteinExistence type="predicted"/>
<gene>
    <name evidence="1" type="ORF">HHUSO_G2256</name>
</gene>
<organism evidence="1 2">
    <name type="scientific">Huso huso</name>
    <name type="common">Beluga</name>
    <name type="synonym">Acipenser huso</name>
    <dbReference type="NCBI Taxonomy" id="61971"/>
    <lineage>
        <taxon>Eukaryota</taxon>
        <taxon>Metazoa</taxon>
        <taxon>Chordata</taxon>
        <taxon>Craniata</taxon>
        <taxon>Vertebrata</taxon>
        <taxon>Euteleostomi</taxon>
        <taxon>Actinopterygii</taxon>
        <taxon>Chondrostei</taxon>
        <taxon>Acipenseriformes</taxon>
        <taxon>Acipenseridae</taxon>
        <taxon>Huso</taxon>
    </lineage>
</organism>
<name>A0ABR1A6Y5_HUSHU</name>
<dbReference type="Proteomes" id="UP001369086">
    <property type="component" value="Unassembled WGS sequence"/>
</dbReference>
<evidence type="ECO:0000313" key="2">
    <source>
        <dbReference type="Proteomes" id="UP001369086"/>
    </source>
</evidence>